<dbReference type="AlphaFoldDB" id="A0A1H8H648"/>
<proteinExistence type="inferred from homology"/>
<dbReference type="OrthoDB" id="9802471at2"/>
<gene>
    <name evidence="8" type="primary">atpH</name>
    <name evidence="9" type="ORF">SAMN05192533_11494</name>
</gene>
<dbReference type="HAMAP" id="MF_01416">
    <property type="entry name" value="ATP_synth_delta_bact"/>
    <property type="match status" value="1"/>
</dbReference>
<keyword evidence="3 8" id="KW-0375">Hydrogen ion transport</keyword>
<dbReference type="SUPFAM" id="SSF47928">
    <property type="entry name" value="N-terminal domain of the delta subunit of the F1F0-ATP synthase"/>
    <property type="match status" value="1"/>
</dbReference>
<keyword evidence="4 8" id="KW-0406">Ion transport</keyword>
<evidence type="ECO:0000256" key="1">
    <source>
        <dbReference type="ARBA" id="ARBA00004370"/>
    </source>
</evidence>
<dbReference type="InterPro" id="IPR000711">
    <property type="entry name" value="ATPase_OSCP/dsu"/>
</dbReference>
<reference evidence="10" key="1">
    <citation type="submission" date="2016-10" db="EMBL/GenBank/DDBJ databases">
        <authorList>
            <person name="Varghese N."/>
            <person name="Submissions S."/>
        </authorList>
    </citation>
    <scope>NUCLEOTIDE SEQUENCE [LARGE SCALE GENOMIC DNA]</scope>
    <source>
        <strain evidence="10">B48,IBRC-M 10115,DSM 25386,CECT 8001</strain>
    </source>
</reference>
<comment type="function">
    <text evidence="8">F(1)F(0) ATP synthase produces ATP from ADP in the presence of a proton or sodium gradient. F-type ATPases consist of two structural domains, F(1) containing the extramembraneous catalytic core and F(0) containing the membrane proton channel, linked together by a central stalk and a peripheral stalk. During catalysis, ATP synthesis in the catalytic domain of F(1) is coupled via a rotary mechanism of the central stalk subunits to proton translocation.</text>
</comment>
<keyword evidence="10" id="KW-1185">Reference proteome</keyword>
<keyword evidence="2 8" id="KW-0813">Transport</keyword>
<name>A0A1H8H648_9BACI</name>
<dbReference type="Pfam" id="PF00213">
    <property type="entry name" value="OSCP"/>
    <property type="match status" value="1"/>
</dbReference>
<evidence type="ECO:0000256" key="6">
    <source>
        <dbReference type="ARBA" id="ARBA00023196"/>
    </source>
</evidence>
<keyword evidence="8" id="KW-1003">Cell membrane</keyword>
<evidence type="ECO:0000256" key="5">
    <source>
        <dbReference type="ARBA" id="ARBA00023136"/>
    </source>
</evidence>
<evidence type="ECO:0000256" key="3">
    <source>
        <dbReference type="ARBA" id="ARBA00022781"/>
    </source>
</evidence>
<dbReference type="InterPro" id="IPR020781">
    <property type="entry name" value="ATPase_OSCP/d_CS"/>
</dbReference>
<accession>A0A1H8H648</accession>
<dbReference type="Gene3D" id="1.10.520.20">
    <property type="entry name" value="N-terminal domain of the delta subunit of the F1F0-ATP synthase"/>
    <property type="match status" value="1"/>
</dbReference>
<dbReference type="EMBL" id="FOBW01000014">
    <property type="protein sequence ID" value="SEN51500.1"/>
    <property type="molecule type" value="Genomic_DNA"/>
</dbReference>
<evidence type="ECO:0000313" key="10">
    <source>
        <dbReference type="Proteomes" id="UP000198553"/>
    </source>
</evidence>
<keyword evidence="6 8" id="KW-0139">CF(1)</keyword>
<dbReference type="PROSITE" id="PS00389">
    <property type="entry name" value="ATPASE_DELTA"/>
    <property type="match status" value="1"/>
</dbReference>
<keyword evidence="7 8" id="KW-0066">ATP synthesis</keyword>
<dbReference type="NCBIfam" id="TIGR01145">
    <property type="entry name" value="ATP_synt_delta"/>
    <property type="match status" value="1"/>
</dbReference>
<dbReference type="NCBIfam" id="NF004403">
    <property type="entry name" value="PRK05758.2-4"/>
    <property type="match status" value="1"/>
</dbReference>
<keyword evidence="5 8" id="KW-0472">Membrane</keyword>
<evidence type="ECO:0000256" key="8">
    <source>
        <dbReference type="HAMAP-Rule" id="MF_01416"/>
    </source>
</evidence>
<dbReference type="RefSeq" id="WP_090748818.1">
    <property type="nucleotide sequence ID" value="NZ_FOBW01000014.1"/>
</dbReference>
<comment type="subcellular location">
    <subcellularLocation>
        <location evidence="8">Cell membrane</location>
        <topology evidence="8">Peripheral membrane protein</topology>
    </subcellularLocation>
    <subcellularLocation>
        <location evidence="1">Membrane</location>
    </subcellularLocation>
</comment>
<comment type="similarity">
    <text evidence="8">Belongs to the ATPase delta chain family.</text>
</comment>
<evidence type="ECO:0000256" key="4">
    <source>
        <dbReference type="ARBA" id="ARBA00023065"/>
    </source>
</evidence>
<organism evidence="9 10">
    <name type="scientific">Mesobacillus persicus</name>
    <dbReference type="NCBI Taxonomy" id="930146"/>
    <lineage>
        <taxon>Bacteria</taxon>
        <taxon>Bacillati</taxon>
        <taxon>Bacillota</taxon>
        <taxon>Bacilli</taxon>
        <taxon>Bacillales</taxon>
        <taxon>Bacillaceae</taxon>
        <taxon>Mesobacillus</taxon>
    </lineage>
</organism>
<dbReference type="GO" id="GO:0046933">
    <property type="term" value="F:proton-transporting ATP synthase activity, rotational mechanism"/>
    <property type="evidence" value="ECO:0007669"/>
    <property type="project" value="UniProtKB-UniRule"/>
</dbReference>
<dbReference type="STRING" id="930146.SAMN05192533_11494"/>
<dbReference type="PANTHER" id="PTHR11910">
    <property type="entry name" value="ATP SYNTHASE DELTA CHAIN"/>
    <property type="match status" value="1"/>
</dbReference>
<dbReference type="GO" id="GO:0005886">
    <property type="term" value="C:plasma membrane"/>
    <property type="evidence" value="ECO:0007669"/>
    <property type="project" value="UniProtKB-SubCell"/>
</dbReference>
<protein>
    <recommendedName>
        <fullName evidence="8">ATP synthase subunit delta</fullName>
    </recommendedName>
    <alternativeName>
        <fullName evidence="8">ATP synthase F(1) sector subunit delta</fullName>
    </alternativeName>
    <alternativeName>
        <fullName evidence="8">F-type ATPase subunit delta</fullName>
        <shortName evidence="8">F-ATPase subunit delta</shortName>
    </alternativeName>
</protein>
<evidence type="ECO:0000313" key="9">
    <source>
        <dbReference type="EMBL" id="SEN51500.1"/>
    </source>
</evidence>
<comment type="function">
    <text evidence="8">This protein is part of the stalk that links CF(0) to CF(1). It either transmits conformational changes from CF(0) to CF(1) or is implicated in proton conduction.</text>
</comment>
<dbReference type="PRINTS" id="PR00125">
    <property type="entry name" value="ATPASEDELTA"/>
</dbReference>
<evidence type="ECO:0000256" key="2">
    <source>
        <dbReference type="ARBA" id="ARBA00022448"/>
    </source>
</evidence>
<sequence length="178" mass="19728">MSNPTVAKRYATALYEVANKQSLLNTVEDELRVVKEVFLSNPSFVKTLKSPKLTPEKKQELLKTAFGSASTYVQNTLLILAERHREEVIPEVVDYFIELANNAKGVADAKVYSVQPLTDAQKEALSLAFAPKVGKTALRIENITDSNLLGGVKLRIGNRIFDGSLRGKLDRLQRKLLG</sequence>
<dbReference type="GO" id="GO:0045259">
    <property type="term" value="C:proton-transporting ATP synthase complex"/>
    <property type="evidence" value="ECO:0007669"/>
    <property type="project" value="UniProtKB-KW"/>
</dbReference>
<evidence type="ECO:0000256" key="7">
    <source>
        <dbReference type="ARBA" id="ARBA00023310"/>
    </source>
</evidence>
<dbReference type="InterPro" id="IPR026015">
    <property type="entry name" value="ATP_synth_OSCP/delta_N_sf"/>
</dbReference>
<dbReference type="Proteomes" id="UP000198553">
    <property type="component" value="Unassembled WGS sequence"/>
</dbReference>